<dbReference type="Proteomes" id="UP000541426">
    <property type="component" value="Unassembled WGS sequence"/>
</dbReference>
<dbReference type="AlphaFoldDB" id="A0A7W6GRV3"/>
<comment type="caution">
    <text evidence="1">The sequence shown here is derived from an EMBL/GenBank/DDBJ whole genome shotgun (WGS) entry which is preliminary data.</text>
</comment>
<name>A0A7W6GRV3_9RHOB</name>
<accession>A0A7W6GRV3</accession>
<gene>
    <name evidence="1" type="ORF">GGQ68_002089</name>
</gene>
<evidence type="ECO:0000313" key="2">
    <source>
        <dbReference type="Proteomes" id="UP000541426"/>
    </source>
</evidence>
<dbReference type="RefSeq" id="WP_183965580.1">
    <property type="nucleotide sequence ID" value="NZ_BAABBZ010000018.1"/>
</dbReference>
<proteinExistence type="predicted"/>
<keyword evidence="2" id="KW-1185">Reference proteome</keyword>
<protein>
    <submittedName>
        <fullName evidence="1">Uncharacterized protein</fullName>
    </submittedName>
</protein>
<dbReference type="EMBL" id="JACIEJ010000004">
    <property type="protein sequence ID" value="MBB3985756.1"/>
    <property type="molecule type" value="Genomic_DNA"/>
</dbReference>
<evidence type="ECO:0000313" key="1">
    <source>
        <dbReference type="EMBL" id="MBB3985756.1"/>
    </source>
</evidence>
<reference evidence="1 2" key="1">
    <citation type="submission" date="2020-08" db="EMBL/GenBank/DDBJ databases">
        <title>Genomic Encyclopedia of Type Strains, Phase IV (KMG-IV): sequencing the most valuable type-strain genomes for metagenomic binning, comparative biology and taxonomic classification.</title>
        <authorList>
            <person name="Goeker M."/>
        </authorList>
    </citation>
    <scope>NUCLEOTIDE SEQUENCE [LARGE SCALE GENOMIC DNA]</scope>
    <source>
        <strain evidence="1 2">DSM 102235</strain>
    </source>
</reference>
<sequence length="78" mass="9073">MTPVLAAYIKAEFSGQPEAFLQMVEDRLFAERRSRWKGRLLVLDYRKDTGHVTVGDTYAEAVEETLPWDEFRTYAARC</sequence>
<organism evidence="1 2">
    <name type="scientific">Sagittula marina</name>
    <dbReference type="NCBI Taxonomy" id="943940"/>
    <lineage>
        <taxon>Bacteria</taxon>
        <taxon>Pseudomonadati</taxon>
        <taxon>Pseudomonadota</taxon>
        <taxon>Alphaproteobacteria</taxon>
        <taxon>Rhodobacterales</taxon>
        <taxon>Roseobacteraceae</taxon>
        <taxon>Sagittula</taxon>
    </lineage>
</organism>